<evidence type="ECO:0000313" key="4">
    <source>
        <dbReference type="Proteomes" id="UP000076842"/>
    </source>
</evidence>
<dbReference type="InterPro" id="IPR008266">
    <property type="entry name" value="Tyr_kinase_AS"/>
</dbReference>
<feature type="compositionally biased region" description="Polar residues" evidence="1">
    <location>
        <begin position="343"/>
        <end position="354"/>
    </location>
</feature>
<keyword evidence="3" id="KW-0808">Transferase</keyword>
<dbReference type="OrthoDB" id="26722at2759"/>
<organism evidence="3 4">
    <name type="scientific">Calocera cornea HHB12733</name>
    <dbReference type="NCBI Taxonomy" id="1353952"/>
    <lineage>
        <taxon>Eukaryota</taxon>
        <taxon>Fungi</taxon>
        <taxon>Dikarya</taxon>
        <taxon>Basidiomycota</taxon>
        <taxon>Agaricomycotina</taxon>
        <taxon>Dacrymycetes</taxon>
        <taxon>Dacrymycetales</taxon>
        <taxon>Dacrymycetaceae</taxon>
        <taxon>Calocera</taxon>
    </lineage>
</organism>
<dbReference type="PROSITE" id="PS00109">
    <property type="entry name" value="PROTEIN_KINASE_TYR"/>
    <property type="match status" value="1"/>
</dbReference>
<feature type="compositionally biased region" description="Basic and acidic residues" evidence="1">
    <location>
        <begin position="321"/>
        <end position="342"/>
    </location>
</feature>
<dbReference type="InterPro" id="IPR011009">
    <property type="entry name" value="Kinase-like_dom_sf"/>
</dbReference>
<reference evidence="3 4" key="1">
    <citation type="journal article" date="2016" name="Mol. Biol. Evol.">
        <title>Comparative Genomics of Early-Diverging Mushroom-Forming Fungi Provides Insights into the Origins of Lignocellulose Decay Capabilities.</title>
        <authorList>
            <person name="Nagy L.G."/>
            <person name="Riley R."/>
            <person name="Tritt A."/>
            <person name="Adam C."/>
            <person name="Daum C."/>
            <person name="Floudas D."/>
            <person name="Sun H."/>
            <person name="Yadav J.S."/>
            <person name="Pangilinan J."/>
            <person name="Larsson K.H."/>
            <person name="Matsuura K."/>
            <person name="Barry K."/>
            <person name="Labutti K."/>
            <person name="Kuo R."/>
            <person name="Ohm R.A."/>
            <person name="Bhattacharya S.S."/>
            <person name="Shirouzu T."/>
            <person name="Yoshinaga Y."/>
            <person name="Martin F.M."/>
            <person name="Grigoriev I.V."/>
            <person name="Hibbett D.S."/>
        </authorList>
    </citation>
    <scope>NUCLEOTIDE SEQUENCE [LARGE SCALE GENOMIC DNA]</scope>
    <source>
        <strain evidence="3 4">HHB12733</strain>
    </source>
</reference>
<sequence>MSTLVLLPPLQYLAHTQNSLEHEGSMGGDDLMQHITKVSVMPTAVGSLGDIWTGYYGDIKVAIKAIRVLSKPSSTQCLKRFTAEMRCWSQLGHVNILTPFGLCEHVRFGIATVWPWLDERDVMRYLATYPSLSRLPLVLDIAHGLSYLHSRVPPVVHGDLRARNVLIRSSGQACIADFGLSRTLLEELCEDMPELGPTRGYARWMAPERLDPEAYSLAFSESFSPASDAYSFGMVVYEMYAGRKPFYQTRNNLAIFSKVASGERPPRPDNIIVDAGQFDAMWNIAQDCWNANPTNRPTAMELVRRVEVLATDSTSPTQDVTRIEPHPDDKRPLQSLRNDETSKTLGTSQGQPGCSVTAVDRAADDARAATAGVVASETPVTWSVGTVWDLLVSTLGSKIPNPY</sequence>
<dbReference type="InterPro" id="IPR001245">
    <property type="entry name" value="Ser-Thr/Tyr_kinase_cat_dom"/>
</dbReference>
<evidence type="ECO:0000313" key="3">
    <source>
        <dbReference type="EMBL" id="KZT54914.1"/>
    </source>
</evidence>
<dbReference type="PANTHER" id="PTHR44329:SF214">
    <property type="entry name" value="PROTEIN KINASE DOMAIN-CONTAINING PROTEIN"/>
    <property type="match status" value="1"/>
</dbReference>
<protein>
    <submittedName>
        <fullName evidence="3">Kinase-like protein</fullName>
    </submittedName>
</protein>
<gene>
    <name evidence="3" type="ORF">CALCODRAFT_485155</name>
</gene>
<feature type="region of interest" description="Disordered" evidence="1">
    <location>
        <begin position="310"/>
        <end position="355"/>
    </location>
</feature>
<accession>A0A165EI53</accession>
<dbReference type="SUPFAM" id="SSF56112">
    <property type="entry name" value="Protein kinase-like (PK-like)"/>
    <property type="match status" value="1"/>
</dbReference>
<keyword evidence="4" id="KW-1185">Reference proteome</keyword>
<dbReference type="GO" id="GO:0005524">
    <property type="term" value="F:ATP binding"/>
    <property type="evidence" value="ECO:0007669"/>
    <property type="project" value="InterPro"/>
</dbReference>
<dbReference type="InterPro" id="IPR051681">
    <property type="entry name" value="Ser/Thr_Kinases-Pseudokinases"/>
</dbReference>
<evidence type="ECO:0000256" key="1">
    <source>
        <dbReference type="SAM" id="MobiDB-lite"/>
    </source>
</evidence>
<feature type="compositionally biased region" description="Polar residues" evidence="1">
    <location>
        <begin position="311"/>
        <end position="320"/>
    </location>
</feature>
<feature type="domain" description="Protein kinase" evidence="2">
    <location>
        <begin position="37"/>
        <end position="309"/>
    </location>
</feature>
<dbReference type="InterPro" id="IPR000719">
    <property type="entry name" value="Prot_kinase_dom"/>
</dbReference>
<dbReference type="PANTHER" id="PTHR44329">
    <property type="entry name" value="SERINE/THREONINE-PROTEIN KINASE TNNI3K-RELATED"/>
    <property type="match status" value="1"/>
</dbReference>
<evidence type="ECO:0000259" key="2">
    <source>
        <dbReference type="PROSITE" id="PS50011"/>
    </source>
</evidence>
<dbReference type="PROSITE" id="PS50011">
    <property type="entry name" value="PROTEIN_KINASE_DOM"/>
    <property type="match status" value="1"/>
</dbReference>
<dbReference type="EMBL" id="KV424004">
    <property type="protein sequence ID" value="KZT54914.1"/>
    <property type="molecule type" value="Genomic_DNA"/>
</dbReference>
<keyword evidence="3" id="KW-0418">Kinase</keyword>
<name>A0A165EI53_9BASI</name>
<dbReference type="Proteomes" id="UP000076842">
    <property type="component" value="Unassembled WGS sequence"/>
</dbReference>
<dbReference type="GO" id="GO:0004674">
    <property type="term" value="F:protein serine/threonine kinase activity"/>
    <property type="evidence" value="ECO:0007669"/>
    <property type="project" value="TreeGrafter"/>
</dbReference>
<dbReference type="STRING" id="1353952.A0A165EI53"/>
<dbReference type="InParanoid" id="A0A165EI53"/>
<dbReference type="Pfam" id="PF07714">
    <property type="entry name" value="PK_Tyr_Ser-Thr"/>
    <property type="match status" value="1"/>
</dbReference>
<proteinExistence type="predicted"/>
<dbReference type="Gene3D" id="1.10.510.10">
    <property type="entry name" value="Transferase(Phosphotransferase) domain 1"/>
    <property type="match status" value="1"/>
</dbReference>
<dbReference type="AlphaFoldDB" id="A0A165EI53"/>